<dbReference type="PANTHER" id="PTHR47176:SF1">
    <property type="entry name" value="OS04G0577500 PROTEIN"/>
    <property type="match status" value="1"/>
</dbReference>
<dbReference type="SUPFAM" id="SSF51556">
    <property type="entry name" value="Metallo-dependent hydrolases"/>
    <property type="match status" value="1"/>
</dbReference>
<dbReference type="InterPro" id="IPR001130">
    <property type="entry name" value="TatD-like"/>
</dbReference>
<dbReference type="GO" id="GO:0016788">
    <property type="term" value="F:hydrolase activity, acting on ester bonds"/>
    <property type="evidence" value="ECO:0007669"/>
    <property type="project" value="InterPro"/>
</dbReference>
<dbReference type="Gene3D" id="3.20.20.140">
    <property type="entry name" value="Metal-dependent hydrolases"/>
    <property type="match status" value="1"/>
</dbReference>
<proteinExistence type="predicted"/>
<dbReference type="AlphaFoldDB" id="G0UCS4"/>
<evidence type="ECO:0000313" key="1">
    <source>
        <dbReference type="EMBL" id="CCC53634.1"/>
    </source>
</evidence>
<dbReference type="VEuPathDB" id="TriTrypDB:TvY486_1111180"/>
<dbReference type="PANTHER" id="PTHR47176">
    <property type="entry name" value="OSJNBA0020J04.13 PROTEIN"/>
    <property type="match status" value="1"/>
</dbReference>
<organism evidence="1">
    <name type="scientific">Trypanosoma vivax (strain Y486)</name>
    <dbReference type="NCBI Taxonomy" id="1055687"/>
    <lineage>
        <taxon>Eukaryota</taxon>
        <taxon>Discoba</taxon>
        <taxon>Euglenozoa</taxon>
        <taxon>Kinetoplastea</taxon>
        <taxon>Metakinetoplastina</taxon>
        <taxon>Trypanosomatida</taxon>
        <taxon>Trypanosomatidae</taxon>
        <taxon>Trypanosoma</taxon>
        <taxon>Duttonella</taxon>
    </lineage>
</organism>
<gene>
    <name evidence="1" type="ORF">TVY486_1111180</name>
</gene>
<protein>
    <recommendedName>
        <fullName evidence="2">TatD related DNase</fullName>
    </recommendedName>
</protein>
<reference evidence="1" key="1">
    <citation type="journal article" date="2012" name="Proc. Natl. Acad. Sci. U.S.A.">
        <title>Antigenic diversity is generated by distinct evolutionary mechanisms in African trypanosome species.</title>
        <authorList>
            <person name="Jackson A.P."/>
            <person name="Berry A."/>
            <person name="Aslett M."/>
            <person name="Allison H.C."/>
            <person name="Burton P."/>
            <person name="Vavrova-Anderson J."/>
            <person name="Brown R."/>
            <person name="Browne H."/>
            <person name="Corton N."/>
            <person name="Hauser H."/>
            <person name="Gamble J."/>
            <person name="Gilderthorp R."/>
            <person name="Marcello L."/>
            <person name="McQuillan J."/>
            <person name="Otto T.D."/>
            <person name="Quail M.A."/>
            <person name="Sanders M.J."/>
            <person name="van Tonder A."/>
            <person name="Ginger M.L."/>
            <person name="Field M.C."/>
            <person name="Barry J.D."/>
            <person name="Hertz-Fowler C."/>
            <person name="Berriman M."/>
        </authorList>
    </citation>
    <scope>NUCLEOTIDE SEQUENCE</scope>
    <source>
        <strain evidence="1">Y486</strain>
    </source>
</reference>
<evidence type="ECO:0008006" key="2">
    <source>
        <dbReference type="Google" id="ProtNLM"/>
    </source>
</evidence>
<dbReference type="OMA" id="ETDEHYS"/>
<sequence length="379" mass="40986">MPTSRAAVAEELSRRLFLTDTHCHIRLASSLCETDAHSETVKTPFSCGVRKAIVCGTHPDIDWPLIETAATASASSSLRLEPASSCVEVDMQGFVVPGFGIHPWFVPHDEEEEGQCTAHDLGHIGGDLPAGRSPTELLELLENALRRFPQAIVGEIGLDKLRGPPEAVQLPLFLAQMRLAARYDRVVSVHCVRSFGTMLTALQQLKPEDTPPAILLHGFTGSLDFVRSSLKIRKKFEMSASACARATVKAQPIRIYFGVGAATSLRVKGFLERTLPFLLEEGRAILETDAHYLLCYSDVASDSPVTPPQETELPGHTVGAAAGVDGRSPVLRVCGCAELARALAVISDNNFDAAERLVLRCEEAFMGALSLSTHRPPTE</sequence>
<dbReference type="Pfam" id="PF01026">
    <property type="entry name" value="TatD_DNase"/>
    <property type="match status" value="1"/>
</dbReference>
<name>G0UCS4_TRYVY</name>
<dbReference type="InterPro" id="IPR032466">
    <property type="entry name" value="Metal_Hydrolase"/>
</dbReference>
<accession>G0UCS4</accession>
<dbReference type="EMBL" id="HE573027">
    <property type="protein sequence ID" value="CCC53634.1"/>
    <property type="molecule type" value="Genomic_DNA"/>
</dbReference>